<evidence type="ECO:0000313" key="2">
    <source>
        <dbReference type="Proteomes" id="UP000010931"/>
    </source>
</evidence>
<comment type="caution">
    <text evidence="1">The sequence shown here is derived from an EMBL/GenBank/DDBJ whole genome shotgun (WGS) entry which is preliminary data.</text>
</comment>
<organism evidence="1 2">
    <name type="scientific">Streptomyces turgidiscabies (strain Car8)</name>
    <dbReference type="NCBI Taxonomy" id="698760"/>
    <lineage>
        <taxon>Bacteria</taxon>
        <taxon>Bacillati</taxon>
        <taxon>Actinomycetota</taxon>
        <taxon>Actinomycetes</taxon>
        <taxon>Kitasatosporales</taxon>
        <taxon>Streptomycetaceae</taxon>
        <taxon>Streptomyces</taxon>
    </lineage>
</organism>
<reference evidence="1 2" key="1">
    <citation type="journal article" date="2011" name="Plasmid">
        <title>Streptomyces turgidiscabies Car8 contains a modular pathogenicity island that shares virulence genes with other actinobacterial plant pathogens.</title>
        <authorList>
            <person name="Huguet-Tapia J.C."/>
            <person name="Badger J.H."/>
            <person name="Loria R."/>
            <person name="Pettis G.S."/>
        </authorList>
    </citation>
    <scope>NUCLEOTIDE SEQUENCE [LARGE SCALE GENOMIC DNA]</scope>
    <source>
        <strain evidence="1 2">Car8</strain>
    </source>
</reference>
<proteinExistence type="predicted"/>
<name>L7FDE8_STRT8</name>
<keyword evidence="2" id="KW-1185">Reference proteome</keyword>
<protein>
    <submittedName>
        <fullName evidence="1">Uncharacterized protein</fullName>
    </submittedName>
</protein>
<gene>
    <name evidence="1" type="ORF">STRTUCAR8_09232</name>
</gene>
<accession>L7FDE8</accession>
<dbReference type="EMBL" id="AEJB01000137">
    <property type="protein sequence ID" value="ELP69558.1"/>
    <property type="molecule type" value="Genomic_DNA"/>
</dbReference>
<evidence type="ECO:0000313" key="1">
    <source>
        <dbReference type="EMBL" id="ELP69558.1"/>
    </source>
</evidence>
<sequence>YTRLDVNAPRITKPLSAALLRSRRLTQSLALPYLRRQAAAVSAEGAPVGEGRRTQMGYLWAPEAVEATTRRVAGPLHGTPVVAGSRWSAGSGQAADMGEGLLEEHPLTARHLVLDHGGGRLLRTEPDQIEGVLARAAVAGHRDDVGEGHRVLTRVVERGDAQCREILRDGEGLRGGRDSGQCHWAEILLQIAHEGIAYTLVVQNTARHQSAADVAVRSDAQEQPDAGDFPVVIDTHGYGFYVQDRHPGARLLEFVGCQPAGRGFDHLRHWLIVLSSRPVSAEPLHVERATSG</sequence>
<dbReference type="Proteomes" id="UP000010931">
    <property type="component" value="Unassembled WGS sequence"/>
</dbReference>
<feature type="non-terminal residue" evidence="1">
    <location>
        <position position="1"/>
    </location>
</feature>
<dbReference type="AlphaFoldDB" id="L7FDE8"/>